<dbReference type="EMBL" id="NFEZ01000004">
    <property type="protein sequence ID" value="PLT46248.1"/>
    <property type="molecule type" value="Genomic_DNA"/>
</dbReference>
<keyword evidence="4 7" id="KW-0812">Transmembrane</keyword>
<feature type="transmembrane region" description="Helical" evidence="7">
    <location>
        <begin position="322"/>
        <end position="345"/>
    </location>
</feature>
<comment type="similarity">
    <text evidence="7">Belongs to the binding-protein-dependent transport system permease family.</text>
</comment>
<feature type="compositionally biased region" description="Basic and acidic residues" evidence="8">
    <location>
        <begin position="1"/>
        <end position="13"/>
    </location>
</feature>
<evidence type="ECO:0000256" key="6">
    <source>
        <dbReference type="ARBA" id="ARBA00023136"/>
    </source>
</evidence>
<dbReference type="RefSeq" id="WP_084136412.1">
    <property type="nucleotide sequence ID" value="NZ_BIMM01000089.1"/>
</dbReference>
<keyword evidence="3" id="KW-1003">Cell membrane</keyword>
<dbReference type="GO" id="GO:0005886">
    <property type="term" value="C:plasma membrane"/>
    <property type="evidence" value="ECO:0007669"/>
    <property type="project" value="UniProtKB-SubCell"/>
</dbReference>
<feature type="transmembrane region" description="Helical" evidence="7">
    <location>
        <begin position="276"/>
        <end position="302"/>
    </location>
</feature>
<dbReference type="PANTHER" id="PTHR43163">
    <property type="entry name" value="DIPEPTIDE TRANSPORT SYSTEM PERMEASE PROTEIN DPPB-RELATED"/>
    <property type="match status" value="1"/>
</dbReference>
<dbReference type="InterPro" id="IPR000515">
    <property type="entry name" value="MetI-like"/>
</dbReference>
<evidence type="ECO:0000313" key="11">
    <source>
        <dbReference type="Proteomes" id="UP000234789"/>
    </source>
</evidence>
<feature type="transmembrane region" description="Helical" evidence="7">
    <location>
        <begin position="42"/>
        <end position="60"/>
    </location>
</feature>
<sequence length="359" mass="38253">MEKLSADIQDGRRRGAGAEAAQSASGGEGIKGGWGLYLLGKALRLILLLAAVSAVTFTLVSHSPVDPVRAYIGADILRVGPEQQAQIAAYWGLDEPPLERFFRWVGALLSGDLGTSMIYREPVADVIAERFASSALLMAAAWLLSGALGFSAGIAAAMAHGRWPDRLIRRCCYLLASTPPFWLALLLLTVFGVALGWFPIGLAAPAGMAAEEVGWLDRLRHMALPALTLSVVGIAPVALHTRQKLLEVLASDHALYARSRGERGWALLRRHGLRAVALPALSLQLAGFSELFGGAVLAEQVFSYPGLGQATVQAGLRGDVPLLMGLVLGSALFVFAGNLLADLSYRLVDPRLRERSRTS</sequence>
<dbReference type="Pfam" id="PF19300">
    <property type="entry name" value="BPD_transp_1_N"/>
    <property type="match status" value="1"/>
</dbReference>
<evidence type="ECO:0000256" key="4">
    <source>
        <dbReference type="ARBA" id="ARBA00022692"/>
    </source>
</evidence>
<evidence type="ECO:0000256" key="1">
    <source>
        <dbReference type="ARBA" id="ARBA00004651"/>
    </source>
</evidence>
<dbReference type="PROSITE" id="PS50928">
    <property type="entry name" value="ABC_TM1"/>
    <property type="match status" value="1"/>
</dbReference>
<dbReference type="InterPro" id="IPR035906">
    <property type="entry name" value="MetI-like_sf"/>
</dbReference>
<evidence type="ECO:0000256" key="8">
    <source>
        <dbReference type="SAM" id="MobiDB-lite"/>
    </source>
</evidence>
<feature type="transmembrane region" description="Helical" evidence="7">
    <location>
        <begin position="139"/>
        <end position="160"/>
    </location>
</feature>
<name>A0A2N5N7D6_9BACL</name>
<evidence type="ECO:0000256" key="5">
    <source>
        <dbReference type="ARBA" id="ARBA00022989"/>
    </source>
</evidence>
<dbReference type="AlphaFoldDB" id="A0A2N5N7D6"/>
<dbReference type="Pfam" id="PF00528">
    <property type="entry name" value="BPD_transp_1"/>
    <property type="match status" value="1"/>
</dbReference>
<evidence type="ECO:0000256" key="7">
    <source>
        <dbReference type="RuleBase" id="RU363032"/>
    </source>
</evidence>
<feature type="region of interest" description="Disordered" evidence="8">
    <location>
        <begin position="1"/>
        <end position="26"/>
    </location>
</feature>
<keyword evidence="2 7" id="KW-0813">Transport</keyword>
<feature type="transmembrane region" description="Helical" evidence="7">
    <location>
        <begin position="222"/>
        <end position="239"/>
    </location>
</feature>
<dbReference type="OrthoDB" id="24153at2"/>
<dbReference type="SUPFAM" id="SSF161098">
    <property type="entry name" value="MetI-like"/>
    <property type="match status" value="1"/>
</dbReference>
<comment type="caution">
    <text evidence="10">The sequence shown here is derived from an EMBL/GenBank/DDBJ whole genome shotgun (WGS) entry which is preliminary data.</text>
</comment>
<dbReference type="InterPro" id="IPR045621">
    <property type="entry name" value="BPD_transp_1_N"/>
</dbReference>
<evidence type="ECO:0000313" key="10">
    <source>
        <dbReference type="EMBL" id="PLT46248.1"/>
    </source>
</evidence>
<proteinExistence type="inferred from homology"/>
<dbReference type="PANTHER" id="PTHR43163:SF3">
    <property type="entry name" value="PEPTIDE ABC TRANSPORTER PERMEASE PROTEIN"/>
    <property type="match status" value="1"/>
</dbReference>
<dbReference type="Proteomes" id="UP000234789">
    <property type="component" value="Unassembled WGS sequence"/>
</dbReference>
<evidence type="ECO:0000256" key="3">
    <source>
        <dbReference type="ARBA" id="ARBA00022475"/>
    </source>
</evidence>
<keyword evidence="5 7" id="KW-1133">Transmembrane helix</keyword>
<accession>A0A2N5N7D6</accession>
<feature type="domain" description="ABC transmembrane type-1" evidence="9">
    <location>
        <begin position="131"/>
        <end position="345"/>
    </location>
</feature>
<dbReference type="GO" id="GO:0055085">
    <property type="term" value="P:transmembrane transport"/>
    <property type="evidence" value="ECO:0007669"/>
    <property type="project" value="InterPro"/>
</dbReference>
<keyword evidence="6 7" id="KW-0472">Membrane</keyword>
<comment type="subcellular location">
    <subcellularLocation>
        <location evidence="1 7">Cell membrane</location>
        <topology evidence="1 7">Multi-pass membrane protein</topology>
    </subcellularLocation>
</comment>
<keyword evidence="11" id="KW-1185">Reference proteome</keyword>
<evidence type="ECO:0000259" key="9">
    <source>
        <dbReference type="PROSITE" id="PS50928"/>
    </source>
</evidence>
<dbReference type="Gene3D" id="1.10.3720.10">
    <property type="entry name" value="MetI-like"/>
    <property type="match status" value="1"/>
</dbReference>
<reference evidence="10 11" key="1">
    <citation type="submission" date="2017-05" db="EMBL/GenBank/DDBJ databases">
        <title>Functional genome analysis of Paenibacillus pasadenensis strain R16: insights on endophytic life style and antifungal activity.</title>
        <authorList>
            <person name="Passera A."/>
            <person name="Marcolungo L."/>
            <person name="Casati P."/>
            <person name="Brasca M."/>
            <person name="Quaglino F."/>
            <person name="Delledonne M."/>
        </authorList>
    </citation>
    <scope>NUCLEOTIDE SEQUENCE [LARGE SCALE GENOMIC DNA]</scope>
    <source>
        <strain evidence="10 11">R16</strain>
    </source>
</reference>
<organism evidence="10 11">
    <name type="scientific">Paenibacillus pasadenensis</name>
    <dbReference type="NCBI Taxonomy" id="217090"/>
    <lineage>
        <taxon>Bacteria</taxon>
        <taxon>Bacillati</taxon>
        <taxon>Bacillota</taxon>
        <taxon>Bacilli</taxon>
        <taxon>Bacillales</taxon>
        <taxon>Paenibacillaceae</taxon>
        <taxon>Paenibacillus</taxon>
    </lineage>
</organism>
<feature type="transmembrane region" description="Helical" evidence="7">
    <location>
        <begin position="181"/>
        <end position="202"/>
    </location>
</feature>
<evidence type="ECO:0000256" key="2">
    <source>
        <dbReference type="ARBA" id="ARBA00022448"/>
    </source>
</evidence>
<gene>
    <name evidence="10" type="ORF">B8V81_4679</name>
</gene>
<protein>
    <submittedName>
        <fullName evidence="10">Dipeptide transport system permease protein DppB</fullName>
    </submittedName>
</protein>
<dbReference type="CDD" id="cd06261">
    <property type="entry name" value="TM_PBP2"/>
    <property type="match status" value="1"/>
</dbReference>